<evidence type="ECO:0000313" key="4">
    <source>
        <dbReference type="EMBL" id="ORY18420.1"/>
    </source>
</evidence>
<dbReference type="InterPro" id="IPR013087">
    <property type="entry name" value="Znf_C2H2_type"/>
</dbReference>
<evidence type="ECO:0000259" key="3">
    <source>
        <dbReference type="PROSITE" id="PS50157"/>
    </source>
</evidence>
<keyword evidence="1" id="KW-0863">Zinc-finger</keyword>
<sequence length="530" mass="60140">MTGEYDEESLQHIYALLQKHKSTDLVRMVLDVAETRLSATSSLSRLSQFSGNSIESRVSAVSTDYAPTRPSSTSSGSRPPRDFLSYRSGLDPTKPGPLRMYSTPSEVLSPTNTLSISSPVPWDFDNRSIASSASKRSKPSTSDGIWFCTFCSNHKSFAAKSDWKKHEERHHETGQDWPCPIRNCFKVFDREANFVKHCQLWHPDIPPPTDIKILLLDRVVYGCGFDGCKAILAGWRERCNHVADLHMKKERRNRSDWKYSNVIHNLLRQDATRSAWKSLFAGYQLDKPRHQITWAPENSRVLKQKLECSDMRPSVDVVLHIALSLREGRPFNDVVELDPAFKTPSQDSVPTLTAAELSNVLKGTSLKHVPAQQPISSMALASDLSRSTATSFVEPHPGTLVEFNTQTFVLPRAMSMTYIDTDQESLMSLDEPDPQIPPGLDLGPSHMEPVSTPRPFETQSSQSPDNPESDFWGRYRQWVIDQIDEEIEIDYFDDEEDFDEDEEFHYAGSRRIMEERRNRPERESSAVEAA</sequence>
<feature type="region of interest" description="Disordered" evidence="2">
    <location>
        <begin position="427"/>
        <end position="471"/>
    </location>
</feature>
<evidence type="ECO:0000256" key="2">
    <source>
        <dbReference type="SAM" id="MobiDB-lite"/>
    </source>
</evidence>
<dbReference type="EMBL" id="MCFA01000007">
    <property type="protein sequence ID" value="ORY18420.1"/>
    <property type="molecule type" value="Genomic_DNA"/>
</dbReference>
<dbReference type="OrthoDB" id="3779526at2759"/>
<dbReference type="PROSITE" id="PS00028">
    <property type="entry name" value="ZINC_FINGER_C2H2_1"/>
    <property type="match status" value="1"/>
</dbReference>
<feature type="domain" description="C2H2-type" evidence="3">
    <location>
        <begin position="177"/>
        <end position="207"/>
    </location>
</feature>
<feature type="region of interest" description="Disordered" evidence="2">
    <location>
        <begin position="60"/>
        <end position="99"/>
    </location>
</feature>
<reference evidence="4 5" key="1">
    <citation type="submission" date="2016-07" db="EMBL/GenBank/DDBJ databases">
        <title>Pervasive Adenine N6-methylation of Active Genes in Fungi.</title>
        <authorList>
            <consortium name="DOE Joint Genome Institute"/>
            <person name="Mondo S.J."/>
            <person name="Dannebaum R.O."/>
            <person name="Kuo R.C."/>
            <person name="Labutti K."/>
            <person name="Haridas S."/>
            <person name="Kuo A."/>
            <person name="Salamov A."/>
            <person name="Ahrendt S.R."/>
            <person name="Lipzen A."/>
            <person name="Sullivan W."/>
            <person name="Andreopoulos W.B."/>
            <person name="Clum A."/>
            <person name="Lindquist E."/>
            <person name="Daum C."/>
            <person name="Ramamoorthy G.K."/>
            <person name="Gryganskyi A."/>
            <person name="Culley D."/>
            <person name="Magnuson J.K."/>
            <person name="James T.Y."/>
            <person name="O'Malley M.A."/>
            <person name="Stajich J.E."/>
            <person name="Spatafora J.W."/>
            <person name="Visel A."/>
            <person name="Grigoriev I.V."/>
        </authorList>
    </citation>
    <scope>NUCLEOTIDE SEQUENCE [LARGE SCALE GENOMIC DNA]</scope>
    <source>
        <strain evidence="4 5">CBS 115471</strain>
    </source>
</reference>
<keyword evidence="1" id="KW-0479">Metal-binding</keyword>
<dbReference type="Proteomes" id="UP000193144">
    <property type="component" value="Unassembled WGS sequence"/>
</dbReference>
<name>A0A1Y2A7W4_9PLEO</name>
<feature type="region of interest" description="Disordered" evidence="2">
    <location>
        <begin position="509"/>
        <end position="530"/>
    </location>
</feature>
<feature type="compositionally biased region" description="Basic and acidic residues" evidence="2">
    <location>
        <begin position="511"/>
        <end position="530"/>
    </location>
</feature>
<dbReference type="GO" id="GO:0008270">
    <property type="term" value="F:zinc ion binding"/>
    <property type="evidence" value="ECO:0007669"/>
    <property type="project" value="UniProtKB-KW"/>
</dbReference>
<feature type="compositionally biased region" description="Low complexity" evidence="2">
    <location>
        <begin position="67"/>
        <end position="78"/>
    </location>
</feature>
<dbReference type="SMART" id="SM00355">
    <property type="entry name" value="ZnF_C2H2"/>
    <property type="match status" value="3"/>
</dbReference>
<keyword evidence="5" id="KW-1185">Reference proteome</keyword>
<feature type="compositionally biased region" description="Polar residues" evidence="2">
    <location>
        <begin position="457"/>
        <end position="466"/>
    </location>
</feature>
<organism evidence="4 5">
    <name type="scientific">Clohesyomyces aquaticus</name>
    <dbReference type="NCBI Taxonomy" id="1231657"/>
    <lineage>
        <taxon>Eukaryota</taxon>
        <taxon>Fungi</taxon>
        <taxon>Dikarya</taxon>
        <taxon>Ascomycota</taxon>
        <taxon>Pezizomycotina</taxon>
        <taxon>Dothideomycetes</taxon>
        <taxon>Pleosporomycetidae</taxon>
        <taxon>Pleosporales</taxon>
        <taxon>Lindgomycetaceae</taxon>
        <taxon>Clohesyomyces</taxon>
    </lineage>
</organism>
<protein>
    <recommendedName>
        <fullName evidence="3">C2H2-type domain-containing protein</fullName>
    </recommendedName>
</protein>
<dbReference type="AlphaFoldDB" id="A0A1Y2A7W4"/>
<evidence type="ECO:0000313" key="5">
    <source>
        <dbReference type="Proteomes" id="UP000193144"/>
    </source>
</evidence>
<dbReference type="Gene3D" id="3.30.160.60">
    <property type="entry name" value="Classic Zinc Finger"/>
    <property type="match status" value="1"/>
</dbReference>
<dbReference type="PROSITE" id="PS50157">
    <property type="entry name" value="ZINC_FINGER_C2H2_2"/>
    <property type="match status" value="1"/>
</dbReference>
<proteinExistence type="predicted"/>
<evidence type="ECO:0000256" key="1">
    <source>
        <dbReference type="PROSITE-ProRule" id="PRU00042"/>
    </source>
</evidence>
<accession>A0A1Y2A7W4</accession>
<gene>
    <name evidence="4" type="ORF">BCR34DRAFT_610397</name>
</gene>
<keyword evidence="1" id="KW-0862">Zinc</keyword>
<comment type="caution">
    <text evidence="4">The sequence shown here is derived from an EMBL/GenBank/DDBJ whole genome shotgun (WGS) entry which is preliminary data.</text>
</comment>